<dbReference type="Proteomes" id="UP000593572">
    <property type="component" value="Unassembled WGS sequence"/>
</dbReference>
<organism evidence="1 2">
    <name type="scientific">Gossypium lobatum</name>
    <dbReference type="NCBI Taxonomy" id="34289"/>
    <lineage>
        <taxon>Eukaryota</taxon>
        <taxon>Viridiplantae</taxon>
        <taxon>Streptophyta</taxon>
        <taxon>Embryophyta</taxon>
        <taxon>Tracheophyta</taxon>
        <taxon>Spermatophyta</taxon>
        <taxon>Magnoliopsida</taxon>
        <taxon>eudicotyledons</taxon>
        <taxon>Gunneridae</taxon>
        <taxon>Pentapetalae</taxon>
        <taxon>rosids</taxon>
        <taxon>malvids</taxon>
        <taxon>Malvales</taxon>
        <taxon>Malvaceae</taxon>
        <taxon>Malvoideae</taxon>
        <taxon>Gossypium</taxon>
    </lineage>
</organism>
<accession>A0A7J8M203</accession>
<protein>
    <submittedName>
        <fullName evidence="1">Uncharacterized protein</fullName>
    </submittedName>
</protein>
<reference evidence="1 2" key="1">
    <citation type="journal article" date="2019" name="Genome Biol. Evol.">
        <title>Insights into the evolution of the New World diploid cottons (Gossypium, subgenus Houzingenia) based on genome sequencing.</title>
        <authorList>
            <person name="Grover C.E."/>
            <person name="Arick M.A. 2nd"/>
            <person name="Thrash A."/>
            <person name="Conover J.L."/>
            <person name="Sanders W.S."/>
            <person name="Peterson D.G."/>
            <person name="Frelichowski J.E."/>
            <person name="Scheffler J.A."/>
            <person name="Scheffler B.E."/>
            <person name="Wendel J.F."/>
        </authorList>
    </citation>
    <scope>NUCLEOTIDE SEQUENCE [LARGE SCALE GENOMIC DNA]</scope>
    <source>
        <strain evidence="1">157</strain>
        <tissue evidence="1">Leaf</tissue>
    </source>
</reference>
<keyword evidence="2" id="KW-1185">Reference proteome</keyword>
<name>A0A7J8M203_9ROSI</name>
<comment type="caution">
    <text evidence="1">The sequence shown here is derived from an EMBL/GenBank/DDBJ whole genome shotgun (WGS) entry which is preliminary data.</text>
</comment>
<gene>
    <name evidence="1" type="ORF">Golob_015710</name>
</gene>
<evidence type="ECO:0000313" key="1">
    <source>
        <dbReference type="EMBL" id="MBA0558704.1"/>
    </source>
</evidence>
<evidence type="ECO:0000313" key="2">
    <source>
        <dbReference type="Proteomes" id="UP000593572"/>
    </source>
</evidence>
<dbReference type="AlphaFoldDB" id="A0A7J8M203"/>
<dbReference type="EMBL" id="JABEZX010000006">
    <property type="protein sequence ID" value="MBA0558704.1"/>
    <property type="molecule type" value="Genomic_DNA"/>
</dbReference>
<proteinExistence type="predicted"/>
<sequence>MNLRSINPLSAGVWRQETLKLGVLEKWMSSRDSRRLRVLKDWNS</sequence>